<dbReference type="Proteomes" id="UP000297890">
    <property type="component" value="Unassembled WGS sequence"/>
</dbReference>
<proteinExistence type="predicted"/>
<keyword evidence="4" id="KW-1185">Reference proteome</keyword>
<reference evidence="3 4" key="1">
    <citation type="journal article" date="2019" name="ISME J.">
        <title>Candidatus Macondimonas diazotrophica, a novel gammaproteobacterial genus dominating crude-oil-contaminated coastal sediments.</title>
        <authorList>
            <person name="Karthikeyan S."/>
            <person name="Konstantinidis K."/>
        </authorList>
    </citation>
    <scope>NUCLEOTIDE SEQUENCE [LARGE SCALE GENOMIC DNA]</scope>
    <source>
        <strain evidence="3 4">KTK01</strain>
    </source>
</reference>
<dbReference type="OrthoDB" id="72963at2"/>
<dbReference type="InterPro" id="IPR016071">
    <property type="entry name" value="Staphylococal_nuclease_OB-fold"/>
</dbReference>
<organism evidence="3 4">
    <name type="scientific">Candidatus Macondimonas diazotrophica</name>
    <dbReference type="NCBI Taxonomy" id="2305248"/>
    <lineage>
        <taxon>Bacteria</taxon>
        <taxon>Pseudomonadati</taxon>
        <taxon>Pseudomonadota</taxon>
        <taxon>Gammaproteobacteria</taxon>
        <taxon>Chromatiales</taxon>
        <taxon>Ectothiorhodospiraceae</taxon>
        <taxon>Candidatus Macondimonas</taxon>
    </lineage>
</organism>
<sequence>MPGTRMTARLLKVVDGDTIKVELDGRSESLRLTCLDTEESWPGGTKPVTEGGRQASAWAKEWFDADAEGAPTTEVMLTLEFDTADPPSLAMLRHRGNYGRLLTYIWRDAVNYNLAAVAAGWSPYFVKYGRSRLYHREFLAAEAHAQSVGSGIWDPDLNGHGPTRDYTRLIPWWQMRDGWIEGYRAAGPHTGALSVRLDHAHLVTAAQRGEPVTVFCDLQGGINRWVGDSALIYAGSPAQPFNLWIPDRQAASAQDLLRLLATRYTGEGRQNYVYVTGQASLYPPQDGGKPQIVLTDPGQLRDLPPG</sequence>
<dbReference type="RefSeq" id="WP_135281549.1">
    <property type="nucleotide sequence ID" value="NZ_SRIO01000006.1"/>
</dbReference>
<evidence type="ECO:0000313" key="4">
    <source>
        <dbReference type="Proteomes" id="UP000297890"/>
    </source>
</evidence>
<feature type="region of interest" description="Disordered" evidence="1">
    <location>
        <begin position="285"/>
        <end position="306"/>
    </location>
</feature>
<dbReference type="Gene3D" id="2.40.50.90">
    <property type="match status" value="1"/>
</dbReference>
<protein>
    <submittedName>
        <fullName evidence="3">Thermonuclease family protein</fullName>
    </submittedName>
</protein>
<evidence type="ECO:0000313" key="3">
    <source>
        <dbReference type="EMBL" id="TFZ82879.1"/>
    </source>
</evidence>
<dbReference type="PROSITE" id="PS50830">
    <property type="entry name" value="TNASE_3"/>
    <property type="match status" value="1"/>
</dbReference>
<accession>A0A4Z0F9U9</accession>
<gene>
    <name evidence="3" type="ORF">E4680_06285</name>
</gene>
<evidence type="ECO:0000259" key="2">
    <source>
        <dbReference type="PROSITE" id="PS50830"/>
    </source>
</evidence>
<dbReference type="SUPFAM" id="SSF50199">
    <property type="entry name" value="Staphylococcal nuclease"/>
    <property type="match status" value="1"/>
</dbReference>
<dbReference type="AlphaFoldDB" id="A0A4Z0F9U9"/>
<dbReference type="InterPro" id="IPR035437">
    <property type="entry name" value="SNase_OB-fold_sf"/>
</dbReference>
<comment type="caution">
    <text evidence="3">The sequence shown here is derived from an EMBL/GenBank/DDBJ whole genome shotgun (WGS) entry which is preliminary data.</text>
</comment>
<evidence type="ECO:0000256" key="1">
    <source>
        <dbReference type="SAM" id="MobiDB-lite"/>
    </source>
</evidence>
<dbReference type="SMART" id="SM00318">
    <property type="entry name" value="SNc"/>
    <property type="match status" value="1"/>
</dbReference>
<dbReference type="EMBL" id="SRIO01000006">
    <property type="protein sequence ID" value="TFZ82879.1"/>
    <property type="molecule type" value="Genomic_DNA"/>
</dbReference>
<dbReference type="Pfam" id="PF00565">
    <property type="entry name" value="SNase"/>
    <property type="match status" value="1"/>
</dbReference>
<name>A0A4Z0F9U9_9GAMM</name>
<feature type="domain" description="TNase-like" evidence="2">
    <location>
        <begin position="4"/>
        <end position="155"/>
    </location>
</feature>